<evidence type="ECO:0000313" key="1">
    <source>
        <dbReference type="EMBL" id="ARW19923.1"/>
    </source>
</evidence>
<evidence type="ECO:0000313" key="2">
    <source>
        <dbReference type="Proteomes" id="UP000196118"/>
    </source>
</evidence>
<protein>
    <submittedName>
        <fullName evidence="1">Uncharacterized protein</fullName>
    </submittedName>
</protein>
<gene>
    <name evidence="1" type="ORF">S100892_01351</name>
</gene>
<name>A0A1Y0VTD3_PEDPE</name>
<organism evidence="1 2">
    <name type="scientific">Pediococcus pentosaceus</name>
    <dbReference type="NCBI Taxonomy" id="1255"/>
    <lineage>
        <taxon>Bacteria</taxon>
        <taxon>Bacillati</taxon>
        <taxon>Bacillota</taxon>
        <taxon>Bacilli</taxon>
        <taxon>Lactobacillales</taxon>
        <taxon>Lactobacillaceae</taxon>
        <taxon>Pediococcus</taxon>
    </lineage>
</organism>
<dbReference type="EMBL" id="CP021474">
    <property type="protein sequence ID" value="ARW19923.1"/>
    <property type="molecule type" value="Genomic_DNA"/>
</dbReference>
<accession>A0A1Y0VTD3</accession>
<dbReference type="AlphaFoldDB" id="A0A1Y0VTD3"/>
<dbReference type="Proteomes" id="UP000196118">
    <property type="component" value="Chromosome"/>
</dbReference>
<sequence length="96" mass="11492">MDYFPSYFSPEEYLYLIVLEYVTNDTNHLKFWRSLDKKPETALITTDKVRNDILSKGKNVTFEDIHDNEITKKCLLLLKRQIYYLIITVILKTNQN</sequence>
<proteinExistence type="predicted"/>
<reference evidence="1 2" key="1">
    <citation type="submission" date="2017-05" db="EMBL/GenBank/DDBJ databases">
        <title>Genome sequence of Pediococcus pentosaceus strain SRCM100892.</title>
        <authorList>
            <person name="Cho S.H."/>
        </authorList>
    </citation>
    <scope>NUCLEOTIDE SEQUENCE [LARGE SCALE GENOMIC DNA]</scope>
    <source>
        <strain evidence="1 2">SRCM100892</strain>
    </source>
</reference>